<proteinExistence type="predicted"/>
<sequence length="97" mass="10748">MADSDSGDRYEFDAPSHVVDMLMLAQQKAESEDKWFEQQISGPGGRLFTPLRTDAFSSIHDLDLPRAISTPISTCQPAHLLGCWVSGSHWCAPKEDL</sequence>
<dbReference type="Proteomes" id="UP000518266">
    <property type="component" value="Unassembled WGS sequence"/>
</dbReference>
<comment type="caution">
    <text evidence="1">The sequence shown here is derived from an EMBL/GenBank/DDBJ whole genome shotgun (WGS) entry which is preliminary data.</text>
</comment>
<gene>
    <name evidence="1" type="ORF">F7725_000219</name>
</gene>
<dbReference type="AlphaFoldDB" id="A0A7J5ZDR7"/>
<name>A0A7J5ZDR7_DISMA</name>
<accession>A0A7J5ZDR7</accession>
<dbReference type="EMBL" id="JAAKFY010000002">
    <property type="protein sequence ID" value="KAF3859964.1"/>
    <property type="molecule type" value="Genomic_DNA"/>
</dbReference>
<evidence type="ECO:0000313" key="1">
    <source>
        <dbReference type="EMBL" id="KAF3859964.1"/>
    </source>
</evidence>
<keyword evidence="2" id="KW-1185">Reference proteome</keyword>
<evidence type="ECO:0000313" key="2">
    <source>
        <dbReference type="Proteomes" id="UP000518266"/>
    </source>
</evidence>
<reference evidence="1 2" key="1">
    <citation type="submission" date="2020-03" db="EMBL/GenBank/DDBJ databases">
        <title>Dissostichus mawsoni Genome sequencing and assembly.</title>
        <authorList>
            <person name="Park H."/>
        </authorList>
    </citation>
    <scope>NUCLEOTIDE SEQUENCE [LARGE SCALE GENOMIC DNA]</scope>
    <source>
        <strain evidence="1">DM0001</strain>
        <tissue evidence="1">Muscle</tissue>
    </source>
</reference>
<organism evidence="1 2">
    <name type="scientific">Dissostichus mawsoni</name>
    <name type="common">Antarctic cod</name>
    <dbReference type="NCBI Taxonomy" id="36200"/>
    <lineage>
        <taxon>Eukaryota</taxon>
        <taxon>Metazoa</taxon>
        <taxon>Chordata</taxon>
        <taxon>Craniata</taxon>
        <taxon>Vertebrata</taxon>
        <taxon>Euteleostomi</taxon>
        <taxon>Actinopterygii</taxon>
        <taxon>Neopterygii</taxon>
        <taxon>Teleostei</taxon>
        <taxon>Neoteleostei</taxon>
        <taxon>Acanthomorphata</taxon>
        <taxon>Eupercaria</taxon>
        <taxon>Perciformes</taxon>
        <taxon>Notothenioidei</taxon>
        <taxon>Nototheniidae</taxon>
        <taxon>Dissostichus</taxon>
    </lineage>
</organism>
<protein>
    <submittedName>
        <fullName evidence="1">Uncharacterized protein</fullName>
    </submittedName>
</protein>